<evidence type="ECO:0000259" key="6">
    <source>
        <dbReference type="PROSITE" id="PS51266"/>
    </source>
</evidence>
<keyword evidence="1" id="KW-0479">Metal-binding</keyword>
<evidence type="ECO:0000256" key="3">
    <source>
        <dbReference type="ARBA" id="ARBA00022833"/>
    </source>
</evidence>
<gene>
    <name evidence="7" type="ORF">HYH02_014647</name>
</gene>
<protein>
    <recommendedName>
        <fullName evidence="6">CHY-type domain-containing protein</fullName>
    </recommendedName>
</protein>
<name>A0A835VVC9_9CHLO</name>
<dbReference type="OrthoDB" id="10253329at2759"/>
<sequence length="207" mass="21009">MSDVRSTAALCAVCSESGRAVSFIPRGPPAGGAGAGRRGGAAGTGGGGRRRGAGGGGGGGSSKGAVLQLGQPLPGLGTCKHYRHSYRWLRFPCCGVRYPCDLCHEEGAPDGHPAAWAQRMVCGFCSLEQPLGLACRGCGKQLAGSSSNPSGRRTRFWEGGQGCRDVRRLNKNGPHKYRGKNKTQSAQSARVGPKPWSGAGGGGGGGS</sequence>
<feature type="region of interest" description="Disordered" evidence="5">
    <location>
        <begin position="25"/>
        <end position="65"/>
    </location>
</feature>
<evidence type="ECO:0000256" key="1">
    <source>
        <dbReference type="ARBA" id="ARBA00022723"/>
    </source>
</evidence>
<dbReference type="Pfam" id="PF05495">
    <property type="entry name" value="zf-CHY"/>
    <property type="match status" value="1"/>
</dbReference>
<feature type="compositionally biased region" description="Gly residues" evidence="5">
    <location>
        <begin position="29"/>
        <end position="62"/>
    </location>
</feature>
<proteinExistence type="predicted"/>
<feature type="region of interest" description="Disordered" evidence="5">
    <location>
        <begin position="167"/>
        <end position="207"/>
    </location>
</feature>
<dbReference type="EMBL" id="JAEHOD010000102">
    <property type="protein sequence ID" value="KAG2427243.1"/>
    <property type="molecule type" value="Genomic_DNA"/>
</dbReference>
<dbReference type="SUPFAM" id="SSF161219">
    <property type="entry name" value="CHY zinc finger-like"/>
    <property type="match status" value="1"/>
</dbReference>
<comment type="caution">
    <text evidence="7">The sequence shown here is derived from an EMBL/GenBank/DDBJ whole genome shotgun (WGS) entry which is preliminary data.</text>
</comment>
<keyword evidence="2 4" id="KW-0863">Zinc-finger</keyword>
<organism evidence="7 8">
    <name type="scientific">Chlamydomonas schloesseri</name>
    <dbReference type="NCBI Taxonomy" id="2026947"/>
    <lineage>
        <taxon>Eukaryota</taxon>
        <taxon>Viridiplantae</taxon>
        <taxon>Chlorophyta</taxon>
        <taxon>core chlorophytes</taxon>
        <taxon>Chlorophyceae</taxon>
        <taxon>CS clade</taxon>
        <taxon>Chlamydomonadales</taxon>
        <taxon>Chlamydomonadaceae</taxon>
        <taxon>Chlamydomonas</taxon>
    </lineage>
</organism>
<feature type="compositionally biased region" description="Basic residues" evidence="5">
    <location>
        <begin position="169"/>
        <end position="181"/>
    </location>
</feature>
<accession>A0A835VVC9</accession>
<feature type="domain" description="CHY-type" evidence="6">
    <location>
        <begin position="72"/>
        <end position="140"/>
    </location>
</feature>
<keyword evidence="8" id="KW-1185">Reference proteome</keyword>
<evidence type="ECO:0000313" key="8">
    <source>
        <dbReference type="Proteomes" id="UP000613740"/>
    </source>
</evidence>
<dbReference type="PROSITE" id="PS51266">
    <property type="entry name" value="ZF_CHY"/>
    <property type="match status" value="1"/>
</dbReference>
<dbReference type="InterPro" id="IPR037274">
    <property type="entry name" value="Znf_CHY_sf"/>
</dbReference>
<dbReference type="GO" id="GO:0008270">
    <property type="term" value="F:zinc ion binding"/>
    <property type="evidence" value="ECO:0007669"/>
    <property type="project" value="UniProtKB-KW"/>
</dbReference>
<dbReference type="InterPro" id="IPR008913">
    <property type="entry name" value="Znf_CHY"/>
</dbReference>
<evidence type="ECO:0000256" key="5">
    <source>
        <dbReference type="SAM" id="MobiDB-lite"/>
    </source>
</evidence>
<reference evidence="7" key="1">
    <citation type="journal article" date="2020" name="bioRxiv">
        <title>Comparative genomics of Chlamydomonas.</title>
        <authorList>
            <person name="Craig R.J."/>
            <person name="Hasan A.R."/>
            <person name="Ness R.W."/>
            <person name="Keightley P.D."/>
        </authorList>
    </citation>
    <scope>NUCLEOTIDE SEQUENCE</scope>
    <source>
        <strain evidence="7">CCAP 11/173</strain>
    </source>
</reference>
<keyword evidence="3" id="KW-0862">Zinc</keyword>
<dbReference type="Proteomes" id="UP000613740">
    <property type="component" value="Unassembled WGS sequence"/>
</dbReference>
<evidence type="ECO:0000256" key="4">
    <source>
        <dbReference type="PROSITE-ProRule" id="PRU00601"/>
    </source>
</evidence>
<feature type="compositionally biased region" description="Gly residues" evidence="5">
    <location>
        <begin position="198"/>
        <end position="207"/>
    </location>
</feature>
<dbReference type="AlphaFoldDB" id="A0A835VVC9"/>
<evidence type="ECO:0000313" key="7">
    <source>
        <dbReference type="EMBL" id="KAG2427243.1"/>
    </source>
</evidence>
<evidence type="ECO:0000256" key="2">
    <source>
        <dbReference type="ARBA" id="ARBA00022771"/>
    </source>
</evidence>